<dbReference type="EMBL" id="CAUYUJ010012570">
    <property type="protein sequence ID" value="CAK0834227.1"/>
    <property type="molecule type" value="Genomic_DNA"/>
</dbReference>
<proteinExistence type="predicted"/>
<name>A0ABN9SQN8_9DINO</name>
<accession>A0ABN9SQN8</accession>
<gene>
    <name evidence="1" type="ORF">PCOR1329_LOCUS31703</name>
</gene>
<comment type="caution">
    <text evidence="1">The sequence shown here is derived from an EMBL/GenBank/DDBJ whole genome shotgun (WGS) entry which is preliminary data.</text>
</comment>
<organism evidence="1 2">
    <name type="scientific">Prorocentrum cordatum</name>
    <dbReference type="NCBI Taxonomy" id="2364126"/>
    <lineage>
        <taxon>Eukaryota</taxon>
        <taxon>Sar</taxon>
        <taxon>Alveolata</taxon>
        <taxon>Dinophyceae</taxon>
        <taxon>Prorocentrales</taxon>
        <taxon>Prorocentraceae</taxon>
        <taxon>Prorocentrum</taxon>
    </lineage>
</organism>
<reference evidence="1" key="1">
    <citation type="submission" date="2023-10" db="EMBL/GenBank/DDBJ databases">
        <authorList>
            <person name="Chen Y."/>
            <person name="Shah S."/>
            <person name="Dougan E. K."/>
            <person name="Thang M."/>
            <person name="Chan C."/>
        </authorList>
    </citation>
    <scope>NUCLEOTIDE SEQUENCE [LARGE SCALE GENOMIC DNA]</scope>
</reference>
<evidence type="ECO:0000313" key="1">
    <source>
        <dbReference type="EMBL" id="CAK0834227.1"/>
    </source>
</evidence>
<keyword evidence="2" id="KW-1185">Reference proteome</keyword>
<evidence type="ECO:0000313" key="2">
    <source>
        <dbReference type="Proteomes" id="UP001189429"/>
    </source>
</evidence>
<sequence length="88" mass="8838">MAGTLQVAQLSAAARATRANSALLVVRLASPCLADRLHGGGCRPEPSKWALAGARHAKLLDHSTSCASVREKAAGAAVRPGLGAAARA</sequence>
<protein>
    <submittedName>
        <fullName evidence="1">Uncharacterized protein</fullName>
    </submittedName>
</protein>
<dbReference type="Proteomes" id="UP001189429">
    <property type="component" value="Unassembled WGS sequence"/>
</dbReference>